<organism evidence="1">
    <name type="scientific">Anopheles darlingi</name>
    <name type="common">Mosquito</name>
    <dbReference type="NCBI Taxonomy" id="43151"/>
    <lineage>
        <taxon>Eukaryota</taxon>
        <taxon>Metazoa</taxon>
        <taxon>Ecdysozoa</taxon>
        <taxon>Arthropoda</taxon>
        <taxon>Hexapoda</taxon>
        <taxon>Insecta</taxon>
        <taxon>Pterygota</taxon>
        <taxon>Neoptera</taxon>
        <taxon>Endopterygota</taxon>
        <taxon>Diptera</taxon>
        <taxon>Nematocera</taxon>
        <taxon>Culicoidea</taxon>
        <taxon>Culicidae</taxon>
        <taxon>Anophelinae</taxon>
        <taxon>Anopheles</taxon>
    </lineage>
</organism>
<proteinExistence type="predicted"/>
<accession>A0A2M4DC35</accession>
<evidence type="ECO:0000313" key="1">
    <source>
        <dbReference type="EMBL" id="MBW75160.1"/>
    </source>
</evidence>
<dbReference type="AlphaFoldDB" id="A0A2M4DC35"/>
<dbReference type="EMBL" id="GGFL01010982">
    <property type="protein sequence ID" value="MBW75160.1"/>
    <property type="molecule type" value="Transcribed_RNA"/>
</dbReference>
<reference evidence="1" key="1">
    <citation type="submission" date="2018-01" db="EMBL/GenBank/DDBJ databases">
        <title>An insight into the sialome of Amazonian anophelines.</title>
        <authorList>
            <person name="Ribeiro J.M."/>
            <person name="Scarpassa V."/>
            <person name="Calvo E."/>
        </authorList>
    </citation>
    <scope>NUCLEOTIDE SEQUENCE</scope>
</reference>
<protein>
    <submittedName>
        <fullName evidence="1">Putative secreted protein</fullName>
    </submittedName>
</protein>
<sequence>MLSSERFRLPLLLPPVLLGKSSVTVAGRPSTVNRSVVLSTDVHSVATTAVSSRTYCRLFGCSHLMSTYLSSLINMPSKKVEVLDREFLLQPNKKVRLS</sequence>
<name>A0A2M4DC35_ANODA</name>